<reference evidence="1" key="1">
    <citation type="submission" date="2021-06" db="EMBL/GenBank/DDBJ databases">
        <authorList>
            <person name="Kallberg Y."/>
            <person name="Tangrot J."/>
            <person name="Rosling A."/>
        </authorList>
    </citation>
    <scope>NUCLEOTIDE SEQUENCE</scope>
    <source>
        <strain evidence="1">MA461A</strain>
    </source>
</reference>
<name>A0ACA9MXJ1_9GLOM</name>
<organism evidence="1 2">
    <name type="scientific">Racocetra persica</name>
    <dbReference type="NCBI Taxonomy" id="160502"/>
    <lineage>
        <taxon>Eukaryota</taxon>
        <taxon>Fungi</taxon>
        <taxon>Fungi incertae sedis</taxon>
        <taxon>Mucoromycota</taxon>
        <taxon>Glomeromycotina</taxon>
        <taxon>Glomeromycetes</taxon>
        <taxon>Diversisporales</taxon>
        <taxon>Gigasporaceae</taxon>
        <taxon>Racocetra</taxon>
    </lineage>
</organism>
<gene>
    <name evidence="1" type="ORF">RPERSI_LOCUS6384</name>
</gene>
<accession>A0ACA9MXJ1</accession>
<dbReference type="Proteomes" id="UP000789920">
    <property type="component" value="Unassembled WGS sequence"/>
</dbReference>
<evidence type="ECO:0000313" key="1">
    <source>
        <dbReference type="EMBL" id="CAG8613083.1"/>
    </source>
</evidence>
<feature type="non-terminal residue" evidence="1">
    <location>
        <position position="1"/>
    </location>
</feature>
<protein>
    <submittedName>
        <fullName evidence="1">36776_t:CDS:1</fullName>
    </submittedName>
</protein>
<proteinExistence type="predicted"/>
<comment type="caution">
    <text evidence="1">The sequence shown here is derived from an EMBL/GenBank/DDBJ whole genome shotgun (WGS) entry which is preliminary data.</text>
</comment>
<evidence type="ECO:0000313" key="2">
    <source>
        <dbReference type="Proteomes" id="UP000789920"/>
    </source>
</evidence>
<sequence>EDLAAIVNEWKNMKGEDIYSLRMAFQQATQMERSRIARLESVARATNDNEPICNIAPNTKIICK</sequence>
<dbReference type="EMBL" id="CAJVQC010010144">
    <property type="protein sequence ID" value="CAG8613083.1"/>
    <property type="molecule type" value="Genomic_DNA"/>
</dbReference>
<keyword evidence="2" id="KW-1185">Reference proteome</keyword>